<evidence type="ECO:0000256" key="9">
    <source>
        <dbReference type="ARBA" id="ARBA00022960"/>
    </source>
</evidence>
<comment type="catalytic activity">
    <reaction evidence="12">
        <text>Preferential cleavage: (Ac)2-L-Lys-D-Ala-|-D-Ala. Also transpeptidation of peptidyl-alanyl moieties that are N-acyl substituents of D-alanine.</text>
        <dbReference type="EC" id="3.4.16.4"/>
    </reaction>
</comment>
<evidence type="ECO:0000256" key="7">
    <source>
        <dbReference type="ARBA" id="ARBA00022729"/>
    </source>
</evidence>
<dbReference type="InterPro" id="IPR012907">
    <property type="entry name" value="Peptidase_S11_C"/>
</dbReference>
<evidence type="ECO:0000256" key="4">
    <source>
        <dbReference type="ARBA" id="ARBA00012448"/>
    </source>
</evidence>
<dbReference type="SUPFAM" id="SSF56601">
    <property type="entry name" value="beta-lactamase/transpeptidase-like"/>
    <property type="match status" value="1"/>
</dbReference>
<protein>
    <recommendedName>
        <fullName evidence="4">serine-type D-Ala-D-Ala carboxypeptidase</fullName>
        <ecNumber evidence="4">3.4.16.4</ecNumber>
    </recommendedName>
</protein>
<dbReference type="EC" id="3.4.16.4" evidence="4"/>
<feature type="chain" id="PRO_5015548902" description="serine-type D-Ala-D-Ala carboxypeptidase" evidence="16">
    <location>
        <begin position="22"/>
        <end position="377"/>
    </location>
</feature>
<dbReference type="GO" id="GO:0008360">
    <property type="term" value="P:regulation of cell shape"/>
    <property type="evidence" value="ECO:0007669"/>
    <property type="project" value="UniProtKB-KW"/>
</dbReference>
<dbReference type="InterPro" id="IPR012338">
    <property type="entry name" value="Beta-lactam/transpept-like"/>
</dbReference>
<proteinExistence type="inferred from homology"/>
<reference evidence="19 20" key="1">
    <citation type="submission" date="2018-04" db="EMBL/GenBank/DDBJ databases">
        <title>Genomic Encyclopedia of Archaeal and Bacterial Type Strains, Phase II (KMG-II): from individual species to whole genera.</title>
        <authorList>
            <person name="Goeker M."/>
        </authorList>
    </citation>
    <scope>NUCLEOTIDE SEQUENCE [LARGE SCALE GENOMIC DNA]</scope>
    <source>
        <strain evidence="19 20">DSM 45169</strain>
    </source>
</reference>
<evidence type="ECO:0000256" key="12">
    <source>
        <dbReference type="ARBA" id="ARBA00034000"/>
    </source>
</evidence>
<name>A0A2T4Z9S6_9BACL</name>
<dbReference type="InterPro" id="IPR001967">
    <property type="entry name" value="Peptidase_S11_N"/>
</dbReference>
<dbReference type="InterPro" id="IPR018044">
    <property type="entry name" value="Peptidase_S11"/>
</dbReference>
<keyword evidence="5 19" id="KW-0121">Carboxypeptidase</keyword>
<dbReference type="PANTHER" id="PTHR21581:SF33">
    <property type="entry name" value="D-ALANYL-D-ALANINE CARBOXYPEPTIDASE DACB"/>
    <property type="match status" value="1"/>
</dbReference>
<feature type="signal peptide" evidence="16">
    <location>
        <begin position="1"/>
        <end position="21"/>
    </location>
</feature>
<evidence type="ECO:0000256" key="15">
    <source>
        <dbReference type="RuleBase" id="RU004016"/>
    </source>
</evidence>
<dbReference type="PANTHER" id="PTHR21581">
    <property type="entry name" value="D-ALANYL-D-ALANINE CARBOXYPEPTIDASE"/>
    <property type="match status" value="1"/>
</dbReference>
<dbReference type="GO" id="GO:0009002">
    <property type="term" value="F:serine-type D-Ala-D-Ala carboxypeptidase activity"/>
    <property type="evidence" value="ECO:0007669"/>
    <property type="project" value="UniProtKB-EC"/>
</dbReference>
<dbReference type="InterPro" id="IPR015956">
    <property type="entry name" value="Peniciliin-bd_prot_C_sf"/>
</dbReference>
<dbReference type="OrthoDB" id="9791132at2"/>
<dbReference type="Gene3D" id="3.40.710.10">
    <property type="entry name" value="DD-peptidase/beta-lactamase superfamily"/>
    <property type="match status" value="1"/>
</dbReference>
<evidence type="ECO:0000256" key="13">
    <source>
        <dbReference type="PIRSR" id="PIRSR618044-1"/>
    </source>
</evidence>
<keyword evidence="10" id="KW-0573">Peptidoglycan synthesis</keyword>
<dbReference type="GO" id="GO:0006508">
    <property type="term" value="P:proteolysis"/>
    <property type="evidence" value="ECO:0007669"/>
    <property type="project" value="UniProtKB-KW"/>
</dbReference>
<comment type="similarity">
    <text evidence="3 15">Belongs to the peptidase S11 family.</text>
</comment>
<feature type="domain" description="Peptidase S11 D-alanyl-D-alanine carboxypeptidase A N-terminal" evidence="17">
    <location>
        <begin position="28"/>
        <end position="251"/>
    </location>
</feature>
<evidence type="ECO:0000256" key="3">
    <source>
        <dbReference type="ARBA" id="ARBA00007164"/>
    </source>
</evidence>
<comment type="pathway">
    <text evidence="2">Cell wall biogenesis; peptidoglycan biosynthesis.</text>
</comment>
<dbReference type="EMBL" id="PZZP01000001">
    <property type="protein sequence ID" value="PTM58634.1"/>
    <property type="molecule type" value="Genomic_DNA"/>
</dbReference>
<feature type="domain" description="Peptidase S11 D-Ala-D-Ala carboxypeptidase A C-terminal" evidence="18">
    <location>
        <begin position="268"/>
        <end position="351"/>
    </location>
</feature>
<evidence type="ECO:0000256" key="8">
    <source>
        <dbReference type="ARBA" id="ARBA00022801"/>
    </source>
</evidence>
<evidence type="ECO:0000256" key="2">
    <source>
        <dbReference type="ARBA" id="ARBA00004752"/>
    </source>
</evidence>
<dbReference type="RefSeq" id="WP_107725412.1">
    <property type="nucleotide sequence ID" value="NZ_PZZP01000001.1"/>
</dbReference>
<feature type="active site" description="Acyl-ester intermediate" evidence="13">
    <location>
        <position position="59"/>
    </location>
</feature>
<evidence type="ECO:0000256" key="14">
    <source>
        <dbReference type="PIRSR" id="PIRSR618044-2"/>
    </source>
</evidence>
<dbReference type="UniPathway" id="UPA00219"/>
<keyword evidence="11" id="KW-0961">Cell wall biogenesis/degradation</keyword>
<evidence type="ECO:0000259" key="18">
    <source>
        <dbReference type="Pfam" id="PF07943"/>
    </source>
</evidence>
<dbReference type="GO" id="GO:0009252">
    <property type="term" value="P:peptidoglycan biosynthetic process"/>
    <property type="evidence" value="ECO:0007669"/>
    <property type="project" value="UniProtKB-UniPathway"/>
</dbReference>
<evidence type="ECO:0000256" key="1">
    <source>
        <dbReference type="ARBA" id="ARBA00003217"/>
    </source>
</evidence>
<keyword evidence="7 16" id="KW-0732">Signal</keyword>
<dbReference type="Proteomes" id="UP000241639">
    <property type="component" value="Unassembled WGS sequence"/>
</dbReference>
<evidence type="ECO:0000256" key="10">
    <source>
        <dbReference type="ARBA" id="ARBA00022984"/>
    </source>
</evidence>
<keyword evidence="20" id="KW-1185">Reference proteome</keyword>
<dbReference type="Gene3D" id="2.30.140.30">
    <property type="match status" value="1"/>
</dbReference>
<comment type="function">
    <text evidence="1">Removes C-terminal D-alanyl residues from sugar-peptide cell wall precursors.</text>
</comment>
<evidence type="ECO:0000256" key="11">
    <source>
        <dbReference type="ARBA" id="ARBA00023316"/>
    </source>
</evidence>
<evidence type="ECO:0000259" key="17">
    <source>
        <dbReference type="Pfam" id="PF00768"/>
    </source>
</evidence>
<dbReference type="Pfam" id="PF07943">
    <property type="entry name" value="PBP5_C"/>
    <property type="match status" value="1"/>
</dbReference>
<feature type="active site" evidence="13">
    <location>
        <position position="114"/>
    </location>
</feature>
<evidence type="ECO:0000256" key="6">
    <source>
        <dbReference type="ARBA" id="ARBA00022670"/>
    </source>
</evidence>
<sequence>MRMMAILCAVALVWTARVPQAAGEEDSLSLSAHAAAVIDVESGRLLYEKEANKQMRIASLTKIMTAIVALENSDLQEKVKVGPRAVGVEGSSIYLQQGEEVPLEHLLYGLMLRSGNDAAVAIAEHVGGSLEGFVMLMNEKAEYLGLEQTHFANPHGLDAPEHYSSAADMARLTAYALRNPHFKKIVSTPIKTVPWPGEEWHRKWYNKNKMLRLYPGADGVKTGYTKLSKRTLVSSATRNGRQVATVTLNAPDDWDDSMHLLEYGFNQFERVPLLEKGEQVADMPESEDPGWVAVAEKGFTYPLKEEERNRIQVKPMLTLPAAAIQEKGRRVGTARIYVDGKQVGSIPLVSQVKQVETGSLFTSWLQVLGYMAGREAP</sequence>
<comment type="caution">
    <text evidence="19">The sequence shown here is derived from an EMBL/GenBank/DDBJ whole genome shotgun (WGS) entry which is preliminary data.</text>
</comment>
<keyword evidence="8" id="KW-0378">Hydrolase</keyword>
<dbReference type="AlphaFoldDB" id="A0A2T4Z9S6"/>
<accession>A0A2T4Z9S6</accession>
<organism evidence="19 20">
    <name type="scientific">Desmospora activa DSM 45169</name>
    <dbReference type="NCBI Taxonomy" id="1121389"/>
    <lineage>
        <taxon>Bacteria</taxon>
        <taxon>Bacillati</taxon>
        <taxon>Bacillota</taxon>
        <taxon>Bacilli</taxon>
        <taxon>Bacillales</taxon>
        <taxon>Thermoactinomycetaceae</taxon>
        <taxon>Desmospora</taxon>
    </lineage>
</organism>
<evidence type="ECO:0000256" key="5">
    <source>
        <dbReference type="ARBA" id="ARBA00022645"/>
    </source>
</evidence>
<feature type="active site" description="Proton acceptor" evidence="13">
    <location>
        <position position="62"/>
    </location>
</feature>
<dbReference type="Pfam" id="PF00768">
    <property type="entry name" value="Peptidase_S11"/>
    <property type="match status" value="1"/>
</dbReference>
<evidence type="ECO:0000313" key="19">
    <source>
        <dbReference type="EMBL" id="PTM58634.1"/>
    </source>
</evidence>
<evidence type="ECO:0000313" key="20">
    <source>
        <dbReference type="Proteomes" id="UP000241639"/>
    </source>
</evidence>
<dbReference type="GO" id="GO:0071555">
    <property type="term" value="P:cell wall organization"/>
    <property type="evidence" value="ECO:0007669"/>
    <property type="project" value="UniProtKB-KW"/>
</dbReference>
<keyword evidence="9" id="KW-0133">Cell shape</keyword>
<feature type="binding site" evidence="14">
    <location>
        <position position="221"/>
    </location>
    <ligand>
        <name>substrate</name>
    </ligand>
</feature>
<dbReference type="PRINTS" id="PR00725">
    <property type="entry name" value="DADACBPTASE1"/>
</dbReference>
<evidence type="ECO:0000256" key="16">
    <source>
        <dbReference type="SAM" id="SignalP"/>
    </source>
</evidence>
<keyword evidence="6" id="KW-0645">Protease</keyword>
<gene>
    <name evidence="19" type="ORF">C8J48_1219</name>
</gene>
<dbReference type="SUPFAM" id="SSF69189">
    <property type="entry name" value="Penicillin-binding protein associated domain"/>
    <property type="match status" value="1"/>
</dbReference>